<organism evidence="1 2">
    <name type="scientific">Popillia japonica</name>
    <name type="common">Japanese beetle</name>
    <dbReference type="NCBI Taxonomy" id="7064"/>
    <lineage>
        <taxon>Eukaryota</taxon>
        <taxon>Metazoa</taxon>
        <taxon>Ecdysozoa</taxon>
        <taxon>Arthropoda</taxon>
        <taxon>Hexapoda</taxon>
        <taxon>Insecta</taxon>
        <taxon>Pterygota</taxon>
        <taxon>Neoptera</taxon>
        <taxon>Endopterygota</taxon>
        <taxon>Coleoptera</taxon>
        <taxon>Polyphaga</taxon>
        <taxon>Scarabaeiformia</taxon>
        <taxon>Scarabaeidae</taxon>
        <taxon>Rutelinae</taxon>
        <taxon>Popillia</taxon>
    </lineage>
</organism>
<dbReference type="Proteomes" id="UP001458880">
    <property type="component" value="Unassembled WGS sequence"/>
</dbReference>
<dbReference type="AlphaFoldDB" id="A0AAW1KNM0"/>
<gene>
    <name evidence="1" type="ORF">QE152_g21602</name>
</gene>
<dbReference type="EMBL" id="JASPKY010000200">
    <property type="protein sequence ID" value="KAK9721336.1"/>
    <property type="molecule type" value="Genomic_DNA"/>
</dbReference>
<keyword evidence="2" id="KW-1185">Reference proteome</keyword>
<sequence length="149" mass="17206">MMSHRFHEKEFAYIDRFDIIIGMIDSLRRPHKLRLQCAAVFHNGFNPKLRLVVGGGDWNAPTTAIVVLNEMDLPASTSKDSVSYNNKDYESMVLRWYNQDISDIVSDHESDSKQFAYDEQLVLDNDLTQLSLSSESIHNDLSTKRTNFY</sequence>
<name>A0AAW1KNM0_POPJA</name>
<accession>A0AAW1KNM0</accession>
<reference evidence="1 2" key="1">
    <citation type="journal article" date="2024" name="BMC Genomics">
        <title>De novo assembly and annotation of Popillia japonica's genome with initial clues to its potential as an invasive pest.</title>
        <authorList>
            <person name="Cucini C."/>
            <person name="Boschi S."/>
            <person name="Funari R."/>
            <person name="Cardaioli E."/>
            <person name="Iannotti N."/>
            <person name="Marturano G."/>
            <person name="Paoli F."/>
            <person name="Bruttini M."/>
            <person name="Carapelli A."/>
            <person name="Frati F."/>
            <person name="Nardi F."/>
        </authorList>
    </citation>
    <scope>NUCLEOTIDE SEQUENCE [LARGE SCALE GENOMIC DNA]</scope>
    <source>
        <strain evidence="1">DMR45628</strain>
    </source>
</reference>
<comment type="caution">
    <text evidence="1">The sequence shown here is derived from an EMBL/GenBank/DDBJ whole genome shotgun (WGS) entry which is preliminary data.</text>
</comment>
<evidence type="ECO:0000313" key="2">
    <source>
        <dbReference type="Proteomes" id="UP001458880"/>
    </source>
</evidence>
<protein>
    <submittedName>
        <fullName evidence="1">Uncharacterized protein</fullName>
    </submittedName>
</protein>
<evidence type="ECO:0000313" key="1">
    <source>
        <dbReference type="EMBL" id="KAK9721336.1"/>
    </source>
</evidence>
<proteinExistence type="predicted"/>